<dbReference type="OrthoDB" id="9814580at2"/>
<comment type="similarity">
    <text evidence="2">Belongs to the SUA5 family.</text>
</comment>
<dbReference type="GO" id="GO:0003725">
    <property type="term" value="F:double-stranded RNA binding"/>
    <property type="evidence" value="ECO:0007669"/>
    <property type="project" value="InterPro"/>
</dbReference>
<proteinExistence type="inferred from homology"/>
<evidence type="ECO:0000256" key="10">
    <source>
        <dbReference type="ARBA" id="ARBA00029774"/>
    </source>
</evidence>
<sequence>MDAVTNENSAVSSDDVSQGEVSPEVVAAPPAVHDLFVQAEAGIAAAADAVAAGQCIVLPTDTVYGIGADAFSSDAVQKLLDAKHRGRDMPPPVLVAEPSMLRALTSEVPQDAAALAKAFWPGALTLILKAQKTLHLKVGETDGTVAVRVPDHDGARALLRRTGPLAVSSANLSGQDAATTCDEARAALGDSVAVYLDGGTVGGQGASTIVDFSRSDRGRVLRAGALSFEDLVAVATRLEPLPEPATPDSSQLAAPVEPEQLEAPDASQLAAPVEPEQLEAPDTMEAIETPEVSADDDHGEHSDARATE</sequence>
<keyword evidence="7" id="KW-0548">Nucleotidyltransferase</keyword>
<evidence type="ECO:0000256" key="5">
    <source>
        <dbReference type="ARBA" id="ARBA00022679"/>
    </source>
</evidence>
<dbReference type="PANTHER" id="PTHR17490:SF16">
    <property type="entry name" value="THREONYLCARBAMOYL-AMP SYNTHASE"/>
    <property type="match status" value="1"/>
</dbReference>
<evidence type="ECO:0000313" key="14">
    <source>
        <dbReference type="EMBL" id="RMB58845.1"/>
    </source>
</evidence>
<dbReference type="InterPro" id="IPR050156">
    <property type="entry name" value="TC-AMP_synthase_SUA5"/>
</dbReference>
<protein>
    <recommendedName>
        <fullName evidence="10">L-threonylcarbamoyladenylate synthase</fullName>
        <ecNumber evidence="3">2.7.7.87</ecNumber>
    </recommendedName>
    <alternativeName>
        <fullName evidence="10">L-threonylcarbamoyladenylate synthase</fullName>
    </alternativeName>
</protein>
<keyword evidence="5" id="KW-0808">Transferase</keyword>
<accession>A0A3M0G236</accession>
<evidence type="ECO:0000256" key="4">
    <source>
        <dbReference type="ARBA" id="ARBA00022490"/>
    </source>
</evidence>
<comment type="caution">
    <text evidence="14">The sequence shown here is derived from an EMBL/GenBank/DDBJ whole genome shotgun (WGS) entry which is preliminary data.</text>
</comment>
<feature type="region of interest" description="Disordered" evidence="12">
    <location>
        <begin position="1"/>
        <end position="23"/>
    </location>
</feature>
<comment type="catalytic activity">
    <reaction evidence="11">
        <text>L-threonine + hydrogencarbonate + ATP = L-threonylcarbamoyladenylate + diphosphate + H2O</text>
        <dbReference type="Rhea" id="RHEA:36407"/>
        <dbReference type="ChEBI" id="CHEBI:15377"/>
        <dbReference type="ChEBI" id="CHEBI:17544"/>
        <dbReference type="ChEBI" id="CHEBI:30616"/>
        <dbReference type="ChEBI" id="CHEBI:33019"/>
        <dbReference type="ChEBI" id="CHEBI:57926"/>
        <dbReference type="ChEBI" id="CHEBI:73682"/>
        <dbReference type="EC" id="2.7.7.87"/>
    </reaction>
</comment>
<dbReference type="InterPro" id="IPR006070">
    <property type="entry name" value="Sua5-like_dom"/>
</dbReference>
<dbReference type="GO" id="GO:0005524">
    <property type="term" value="F:ATP binding"/>
    <property type="evidence" value="ECO:0007669"/>
    <property type="project" value="UniProtKB-KW"/>
</dbReference>
<evidence type="ECO:0000256" key="11">
    <source>
        <dbReference type="ARBA" id="ARBA00048366"/>
    </source>
</evidence>
<gene>
    <name evidence="14" type="ORF">EAX62_12025</name>
</gene>
<dbReference type="GO" id="GO:0061710">
    <property type="term" value="F:L-threonylcarbamoyladenylate synthase"/>
    <property type="evidence" value="ECO:0007669"/>
    <property type="project" value="UniProtKB-EC"/>
</dbReference>
<feature type="compositionally biased region" description="Basic and acidic residues" evidence="12">
    <location>
        <begin position="295"/>
        <end position="308"/>
    </location>
</feature>
<dbReference type="EC" id="2.7.7.87" evidence="3"/>
<keyword evidence="9" id="KW-0067">ATP-binding</keyword>
<feature type="region of interest" description="Disordered" evidence="12">
    <location>
        <begin position="241"/>
        <end position="308"/>
    </location>
</feature>
<dbReference type="Proteomes" id="UP000275256">
    <property type="component" value="Unassembled WGS sequence"/>
</dbReference>
<dbReference type="PROSITE" id="PS51163">
    <property type="entry name" value="YRDC"/>
    <property type="match status" value="1"/>
</dbReference>
<evidence type="ECO:0000256" key="9">
    <source>
        <dbReference type="ARBA" id="ARBA00022840"/>
    </source>
</evidence>
<keyword evidence="6" id="KW-0819">tRNA processing</keyword>
<dbReference type="NCBIfam" id="TIGR00057">
    <property type="entry name" value="L-threonylcarbamoyladenylate synthase"/>
    <property type="match status" value="1"/>
</dbReference>
<evidence type="ECO:0000259" key="13">
    <source>
        <dbReference type="PROSITE" id="PS51163"/>
    </source>
</evidence>
<evidence type="ECO:0000256" key="3">
    <source>
        <dbReference type="ARBA" id="ARBA00012584"/>
    </source>
</evidence>
<organism evidence="14 15">
    <name type="scientific">Tessaracoccus antarcticus</name>
    <dbReference type="NCBI Taxonomy" id="2479848"/>
    <lineage>
        <taxon>Bacteria</taxon>
        <taxon>Bacillati</taxon>
        <taxon>Actinomycetota</taxon>
        <taxon>Actinomycetes</taxon>
        <taxon>Propionibacteriales</taxon>
        <taxon>Propionibacteriaceae</taxon>
        <taxon>Tessaracoccus</taxon>
    </lineage>
</organism>
<dbReference type="PANTHER" id="PTHR17490">
    <property type="entry name" value="SUA5"/>
    <property type="match status" value="1"/>
</dbReference>
<dbReference type="GO" id="GO:0008033">
    <property type="term" value="P:tRNA processing"/>
    <property type="evidence" value="ECO:0007669"/>
    <property type="project" value="UniProtKB-KW"/>
</dbReference>
<keyword evidence="8" id="KW-0547">Nucleotide-binding</keyword>
<dbReference type="EMBL" id="REFW01000003">
    <property type="protein sequence ID" value="RMB58845.1"/>
    <property type="molecule type" value="Genomic_DNA"/>
</dbReference>
<evidence type="ECO:0000256" key="8">
    <source>
        <dbReference type="ARBA" id="ARBA00022741"/>
    </source>
</evidence>
<evidence type="ECO:0000256" key="12">
    <source>
        <dbReference type="SAM" id="MobiDB-lite"/>
    </source>
</evidence>
<feature type="compositionally biased region" description="Polar residues" evidence="12">
    <location>
        <begin position="1"/>
        <end position="20"/>
    </location>
</feature>
<comment type="subcellular location">
    <subcellularLocation>
        <location evidence="1">Cytoplasm</location>
    </subcellularLocation>
</comment>
<name>A0A3M0G236_9ACTN</name>
<evidence type="ECO:0000256" key="1">
    <source>
        <dbReference type="ARBA" id="ARBA00004496"/>
    </source>
</evidence>
<reference evidence="14 15" key="1">
    <citation type="submission" date="2018-10" db="EMBL/GenBank/DDBJ databases">
        <title>Tessaracoccus antarcticuss sp. nov., isolated from sediment.</title>
        <authorList>
            <person name="Zhou L.Y."/>
            <person name="Du Z.J."/>
        </authorList>
    </citation>
    <scope>NUCLEOTIDE SEQUENCE [LARGE SCALE GENOMIC DNA]</scope>
    <source>
        <strain evidence="14 15">JDX10</strain>
    </source>
</reference>
<dbReference type="SUPFAM" id="SSF55821">
    <property type="entry name" value="YrdC/RibB"/>
    <property type="match status" value="1"/>
</dbReference>
<dbReference type="Gene3D" id="3.90.870.10">
    <property type="entry name" value="DHBP synthase"/>
    <property type="match status" value="1"/>
</dbReference>
<evidence type="ECO:0000256" key="6">
    <source>
        <dbReference type="ARBA" id="ARBA00022694"/>
    </source>
</evidence>
<dbReference type="Pfam" id="PF01300">
    <property type="entry name" value="Sua5_yciO_yrdC"/>
    <property type="match status" value="1"/>
</dbReference>
<dbReference type="GO" id="GO:0000049">
    <property type="term" value="F:tRNA binding"/>
    <property type="evidence" value="ECO:0007669"/>
    <property type="project" value="TreeGrafter"/>
</dbReference>
<dbReference type="GO" id="GO:0006450">
    <property type="term" value="P:regulation of translational fidelity"/>
    <property type="evidence" value="ECO:0007669"/>
    <property type="project" value="TreeGrafter"/>
</dbReference>
<evidence type="ECO:0000256" key="2">
    <source>
        <dbReference type="ARBA" id="ARBA00007663"/>
    </source>
</evidence>
<dbReference type="GO" id="GO:0005737">
    <property type="term" value="C:cytoplasm"/>
    <property type="evidence" value="ECO:0007669"/>
    <property type="project" value="UniProtKB-SubCell"/>
</dbReference>
<evidence type="ECO:0000256" key="7">
    <source>
        <dbReference type="ARBA" id="ARBA00022695"/>
    </source>
</evidence>
<feature type="domain" description="YrdC-like" evidence="13">
    <location>
        <begin position="40"/>
        <end position="226"/>
    </location>
</feature>
<dbReference type="InterPro" id="IPR017945">
    <property type="entry name" value="DHBP_synth_RibB-like_a/b_dom"/>
</dbReference>
<evidence type="ECO:0000313" key="15">
    <source>
        <dbReference type="Proteomes" id="UP000275256"/>
    </source>
</evidence>
<dbReference type="AlphaFoldDB" id="A0A3M0G236"/>
<keyword evidence="4" id="KW-0963">Cytoplasm</keyword>
<keyword evidence="15" id="KW-1185">Reference proteome</keyword>